<comment type="caution">
    <text evidence="1">The sequence shown here is derived from an EMBL/GenBank/DDBJ whole genome shotgun (WGS) entry which is preliminary data.</text>
</comment>
<reference evidence="1" key="1">
    <citation type="submission" date="2023-01" db="EMBL/GenBank/DDBJ databases">
        <title>Genome assembly of the deep-sea coral Lophelia pertusa.</title>
        <authorList>
            <person name="Herrera S."/>
            <person name="Cordes E."/>
        </authorList>
    </citation>
    <scope>NUCLEOTIDE SEQUENCE</scope>
    <source>
        <strain evidence="1">USNM1676648</strain>
        <tissue evidence="1">Polyp</tissue>
    </source>
</reference>
<accession>A0A9W9ZPL1</accession>
<evidence type="ECO:0000313" key="1">
    <source>
        <dbReference type="EMBL" id="KAJ7383634.1"/>
    </source>
</evidence>
<evidence type="ECO:0000313" key="2">
    <source>
        <dbReference type="Proteomes" id="UP001163046"/>
    </source>
</evidence>
<protein>
    <submittedName>
        <fullName evidence="1">Uncharacterized protein</fullName>
    </submittedName>
</protein>
<dbReference type="AlphaFoldDB" id="A0A9W9ZPL1"/>
<keyword evidence="2" id="KW-1185">Reference proteome</keyword>
<dbReference type="EMBL" id="MU825896">
    <property type="protein sequence ID" value="KAJ7383634.1"/>
    <property type="molecule type" value="Genomic_DNA"/>
</dbReference>
<name>A0A9W9ZPL1_9CNID</name>
<sequence length="64" mass="7178">MAAAFPAVKELPVTIATPKTRTETSAGVDLWEGLQQRQINDISSRARRRTLDSKVVIENRVKTR</sequence>
<gene>
    <name evidence="1" type="ORF">OS493_026820</name>
</gene>
<dbReference type="Proteomes" id="UP001163046">
    <property type="component" value="Unassembled WGS sequence"/>
</dbReference>
<organism evidence="1 2">
    <name type="scientific">Desmophyllum pertusum</name>
    <dbReference type="NCBI Taxonomy" id="174260"/>
    <lineage>
        <taxon>Eukaryota</taxon>
        <taxon>Metazoa</taxon>
        <taxon>Cnidaria</taxon>
        <taxon>Anthozoa</taxon>
        <taxon>Hexacorallia</taxon>
        <taxon>Scleractinia</taxon>
        <taxon>Caryophylliina</taxon>
        <taxon>Caryophylliidae</taxon>
        <taxon>Desmophyllum</taxon>
    </lineage>
</organism>
<proteinExistence type="predicted"/>